<protein>
    <recommendedName>
        <fullName evidence="4">Transglutaminase-like domain-containing protein</fullName>
    </recommendedName>
</protein>
<comment type="caution">
    <text evidence="2">The sequence shown here is derived from an EMBL/GenBank/DDBJ whole genome shotgun (WGS) entry which is preliminary data.</text>
</comment>
<gene>
    <name evidence="2" type="ORF">ACFQ21_05220</name>
</gene>
<name>A0ABW3JYT5_9BACT</name>
<feature type="region of interest" description="Disordered" evidence="1">
    <location>
        <begin position="449"/>
        <end position="497"/>
    </location>
</feature>
<dbReference type="EMBL" id="JBHTKA010000001">
    <property type="protein sequence ID" value="MFD0998694.1"/>
    <property type="molecule type" value="Genomic_DNA"/>
</dbReference>
<evidence type="ECO:0000313" key="3">
    <source>
        <dbReference type="Proteomes" id="UP001597112"/>
    </source>
</evidence>
<sequence>MKSNGKRMIRSGEEFDHLIPKATGKDHRVKGYADVEDTLKLIKKTVPKTLWQTKAIAKVLRGKTLEDTCSNIWHFIYNHVQYKKDKDGVEQIRSPRRTWRERFSGVDCDCYTEFISSILSNLGIPHVLRITKYPQKPPDIPRWQHIYPIVPVTGRLDGTLSGRREYIVMDCVKDDFNDEQPFLEHKDYDMRLDYLDGIEGDDASYEESENPLEMLLRESREPENVDIADIESVYDTEEMGSLFKKIGNAVKKVADVQKKIVKKTIDINKAIVKKTIVAPTKKIVEVAKKGVHFINRFTNPGTILLRNGFLLAVKVNLFNIGGRLRYAYLSDEEARKRDMNPEALAKVRKIKDKAEKIYYDAGGMKANFKKAVLKGRGNKKHNPVPLNGLGGFDEDIYADEQEYAVLYGLDGDLNGLGEIAAGASIAAAMAAVGAVAGALKQVKGLFNKGGSEEKSFQSETDNAATVDEAKSGNIPDSEDEVRTDDDAPDASSIDADSDPTLWLTEAANTVSRVASEAKPLVQAARASTPSIPLAPVPSITKPQIENNNETTTQAKRYCQQFCDCSNSSTKYTYRLRREYN</sequence>
<organism evidence="2 3">
    <name type="scientific">Ohtaekwangia kribbensis</name>
    <dbReference type="NCBI Taxonomy" id="688913"/>
    <lineage>
        <taxon>Bacteria</taxon>
        <taxon>Pseudomonadati</taxon>
        <taxon>Bacteroidota</taxon>
        <taxon>Cytophagia</taxon>
        <taxon>Cytophagales</taxon>
        <taxon>Fulvivirgaceae</taxon>
        <taxon>Ohtaekwangia</taxon>
    </lineage>
</organism>
<evidence type="ECO:0000256" key="1">
    <source>
        <dbReference type="SAM" id="MobiDB-lite"/>
    </source>
</evidence>
<evidence type="ECO:0000313" key="2">
    <source>
        <dbReference type="EMBL" id="MFD0998694.1"/>
    </source>
</evidence>
<keyword evidence="3" id="KW-1185">Reference proteome</keyword>
<accession>A0ABW3JYT5</accession>
<proteinExistence type="predicted"/>
<dbReference type="RefSeq" id="WP_377575810.1">
    <property type="nucleotide sequence ID" value="NZ_JBHTKA010000001.1"/>
</dbReference>
<reference evidence="3" key="1">
    <citation type="journal article" date="2019" name="Int. J. Syst. Evol. Microbiol.">
        <title>The Global Catalogue of Microorganisms (GCM) 10K type strain sequencing project: providing services to taxonomists for standard genome sequencing and annotation.</title>
        <authorList>
            <consortium name="The Broad Institute Genomics Platform"/>
            <consortium name="The Broad Institute Genome Sequencing Center for Infectious Disease"/>
            <person name="Wu L."/>
            <person name="Ma J."/>
        </authorList>
    </citation>
    <scope>NUCLEOTIDE SEQUENCE [LARGE SCALE GENOMIC DNA]</scope>
    <source>
        <strain evidence="3">CCUG 58938</strain>
    </source>
</reference>
<feature type="compositionally biased region" description="Acidic residues" evidence="1">
    <location>
        <begin position="476"/>
        <end position="488"/>
    </location>
</feature>
<evidence type="ECO:0008006" key="4">
    <source>
        <dbReference type="Google" id="ProtNLM"/>
    </source>
</evidence>
<dbReference type="Proteomes" id="UP001597112">
    <property type="component" value="Unassembled WGS sequence"/>
</dbReference>